<dbReference type="GO" id="GO:0046872">
    <property type="term" value="F:metal ion binding"/>
    <property type="evidence" value="ECO:0007669"/>
    <property type="project" value="UniProtKB-KW"/>
</dbReference>
<reference evidence="14 15" key="1">
    <citation type="submission" date="2017-05" db="EMBL/GenBank/DDBJ databases">
        <title>Comparative genomic and metabolic analysis of manganese-oxidizing mechanisms in Celeribater manganoxidans DY25T: its adaption to the environment of polymetallic nodule.</title>
        <authorList>
            <person name="Wang X."/>
        </authorList>
    </citation>
    <scope>NUCLEOTIDE SEQUENCE [LARGE SCALE GENOMIC DNA]</scope>
    <source>
        <strain evidence="14 15">DY25</strain>
    </source>
</reference>
<dbReference type="OrthoDB" id="4759734at2"/>
<feature type="transmembrane region" description="Helical" evidence="12">
    <location>
        <begin position="208"/>
        <end position="230"/>
    </location>
</feature>
<feature type="transmembrane region" description="Helical" evidence="12">
    <location>
        <begin position="67"/>
        <end position="89"/>
    </location>
</feature>
<sequence length="365" mass="39452">MPTAIWMFAVASLAPVPLLTLALAWGGLWTWLALGYITLAVALLDELAGAAAAAARSPETEPREFPAADALSVLLACAHFGLLGAGIAVLAEGARGVVQDLALFTALALFMGQVGNSNAHELIHRSNRWLRRLGRWVFISHLFGHHASAHPKVHHRFVATAEDPNSARLGQGFWHFAPRAWIGSFRAGLAAERALIARRRGGAARVPLTATPYGVYIAGGVLWCVIALALGGAAGLMWYLALAGHATTQLLLSDYVQHYGLRRARLEDGRYGPVTARHSWNAPHRASALLMLNAPRHSDHHAHPDRAFPALRLPAPDSAPTLPRALPRMALLALAPRLWRREMDGRVRAWADPAERPARAPRAAE</sequence>
<dbReference type="GO" id="GO:0006629">
    <property type="term" value="P:lipid metabolic process"/>
    <property type="evidence" value="ECO:0007669"/>
    <property type="project" value="InterPro"/>
</dbReference>
<keyword evidence="10" id="KW-0503">Monooxygenase</keyword>
<dbReference type="Proteomes" id="UP000219050">
    <property type="component" value="Chromosome"/>
</dbReference>
<name>A0A291LXL9_9RHOB</name>
<feature type="domain" description="Fatty acid desaturase" evidence="13">
    <location>
        <begin position="103"/>
        <end position="329"/>
    </location>
</feature>
<evidence type="ECO:0000256" key="1">
    <source>
        <dbReference type="ARBA" id="ARBA00004429"/>
    </source>
</evidence>
<keyword evidence="9" id="KW-0408">Iron</keyword>
<keyword evidence="5 12" id="KW-0812">Transmembrane</keyword>
<keyword evidence="11 12" id="KW-0472">Membrane</keyword>
<keyword evidence="6" id="KW-0479">Metal-binding</keyword>
<accession>A0A291LXL9</accession>
<comment type="similarity">
    <text evidence="2">Belongs to the fatty acid desaturase type 1 family. AlkB subfamily.</text>
</comment>
<dbReference type="EMBL" id="CP021404">
    <property type="protein sequence ID" value="ATI41449.1"/>
    <property type="molecule type" value="Genomic_DNA"/>
</dbReference>
<dbReference type="GO" id="GO:0005886">
    <property type="term" value="C:plasma membrane"/>
    <property type="evidence" value="ECO:0007669"/>
    <property type="project" value="UniProtKB-SubCell"/>
</dbReference>
<evidence type="ECO:0000256" key="2">
    <source>
        <dbReference type="ARBA" id="ARBA00010823"/>
    </source>
</evidence>
<gene>
    <name evidence="14" type="ORF">CBW24_05165</name>
</gene>
<keyword evidence="3" id="KW-1003">Cell membrane</keyword>
<dbReference type="AlphaFoldDB" id="A0A291LXL9"/>
<feature type="transmembrane region" description="Helical" evidence="12">
    <location>
        <begin position="34"/>
        <end position="55"/>
    </location>
</feature>
<dbReference type="CDD" id="cd03512">
    <property type="entry name" value="Alkane-hydroxylase"/>
    <property type="match status" value="1"/>
</dbReference>
<proteinExistence type="inferred from homology"/>
<evidence type="ECO:0000256" key="5">
    <source>
        <dbReference type="ARBA" id="ARBA00022692"/>
    </source>
</evidence>
<keyword evidence="8" id="KW-0560">Oxidoreductase</keyword>
<evidence type="ECO:0000313" key="14">
    <source>
        <dbReference type="EMBL" id="ATI41449.1"/>
    </source>
</evidence>
<dbReference type="Pfam" id="PF00487">
    <property type="entry name" value="FA_desaturase"/>
    <property type="match status" value="1"/>
</dbReference>
<evidence type="ECO:0000256" key="10">
    <source>
        <dbReference type="ARBA" id="ARBA00023033"/>
    </source>
</evidence>
<dbReference type="PANTHER" id="PTHR38674:SF1">
    <property type="entry name" value="ALKANE 1-MONOOXYGENASE 1"/>
    <property type="match status" value="1"/>
</dbReference>
<keyword evidence="15" id="KW-1185">Reference proteome</keyword>
<evidence type="ECO:0000259" key="13">
    <source>
        <dbReference type="Pfam" id="PF00487"/>
    </source>
</evidence>
<dbReference type="KEGG" id="cmag:CBW24_05165"/>
<keyword evidence="7 12" id="KW-1133">Transmembrane helix</keyword>
<dbReference type="GO" id="GO:0004497">
    <property type="term" value="F:monooxygenase activity"/>
    <property type="evidence" value="ECO:0007669"/>
    <property type="project" value="UniProtKB-KW"/>
</dbReference>
<evidence type="ECO:0000313" key="15">
    <source>
        <dbReference type="Proteomes" id="UP000219050"/>
    </source>
</evidence>
<evidence type="ECO:0000256" key="11">
    <source>
        <dbReference type="ARBA" id="ARBA00023136"/>
    </source>
</evidence>
<evidence type="ECO:0000256" key="6">
    <source>
        <dbReference type="ARBA" id="ARBA00022723"/>
    </source>
</evidence>
<evidence type="ECO:0000256" key="7">
    <source>
        <dbReference type="ARBA" id="ARBA00022989"/>
    </source>
</evidence>
<dbReference type="PANTHER" id="PTHR38674">
    <property type="entry name" value="ALKANE 1-MONOOXYGENASE 1"/>
    <property type="match status" value="1"/>
</dbReference>
<dbReference type="InterPro" id="IPR033885">
    <property type="entry name" value="AlkB/XylM"/>
</dbReference>
<comment type="subcellular location">
    <subcellularLocation>
        <location evidence="1">Cell inner membrane</location>
        <topology evidence="1">Multi-pass membrane protein</topology>
    </subcellularLocation>
</comment>
<keyword evidence="4" id="KW-0997">Cell inner membrane</keyword>
<evidence type="ECO:0000256" key="8">
    <source>
        <dbReference type="ARBA" id="ARBA00023002"/>
    </source>
</evidence>
<evidence type="ECO:0000256" key="4">
    <source>
        <dbReference type="ARBA" id="ARBA00022519"/>
    </source>
</evidence>
<dbReference type="InterPro" id="IPR005804">
    <property type="entry name" value="FA_desaturase_dom"/>
</dbReference>
<protein>
    <recommendedName>
        <fullName evidence="13">Fatty acid desaturase domain-containing protein</fullName>
    </recommendedName>
</protein>
<evidence type="ECO:0000256" key="12">
    <source>
        <dbReference type="SAM" id="Phobius"/>
    </source>
</evidence>
<evidence type="ECO:0000256" key="9">
    <source>
        <dbReference type="ARBA" id="ARBA00023004"/>
    </source>
</evidence>
<organism evidence="14 15">
    <name type="scientific">Pacificitalea manganoxidans</name>
    <dbReference type="NCBI Taxonomy" id="1411902"/>
    <lineage>
        <taxon>Bacteria</taxon>
        <taxon>Pseudomonadati</taxon>
        <taxon>Pseudomonadota</taxon>
        <taxon>Alphaproteobacteria</taxon>
        <taxon>Rhodobacterales</taxon>
        <taxon>Paracoccaceae</taxon>
        <taxon>Pacificitalea</taxon>
    </lineage>
</organism>
<dbReference type="RefSeq" id="WP_097372892.1">
    <property type="nucleotide sequence ID" value="NZ_CP021404.1"/>
</dbReference>
<evidence type="ECO:0000256" key="3">
    <source>
        <dbReference type="ARBA" id="ARBA00022475"/>
    </source>
</evidence>